<protein>
    <recommendedName>
        <fullName evidence="3">Uridine kinase</fullName>
    </recommendedName>
</protein>
<dbReference type="InterPro" id="IPR027417">
    <property type="entry name" value="P-loop_NTPase"/>
</dbReference>
<evidence type="ECO:0000313" key="2">
    <source>
        <dbReference type="Proteomes" id="UP001285352"/>
    </source>
</evidence>
<dbReference type="Proteomes" id="UP001285352">
    <property type="component" value="Unassembled WGS sequence"/>
</dbReference>
<organism evidence="1 2">
    <name type="scientific">Lentzea sokolovensis</name>
    <dbReference type="NCBI Taxonomy" id="3095429"/>
    <lineage>
        <taxon>Bacteria</taxon>
        <taxon>Bacillati</taxon>
        <taxon>Actinomycetota</taxon>
        <taxon>Actinomycetes</taxon>
        <taxon>Pseudonocardiales</taxon>
        <taxon>Pseudonocardiaceae</taxon>
        <taxon>Lentzea</taxon>
    </lineage>
</organism>
<proteinExistence type="predicted"/>
<dbReference type="Gene3D" id="3.40.50.300">
    <property type="entry name" value="P-loop containing nucleotide triphosphate hydrolases"/>
    <property type="match status" value="1"/>
</dbReference>
<comment type="caution">
    <text evidence="1">The sequence shown here is derived from an EMBL/GenBank/DDBJ whole genome shotgun (WGS) entry which is preliminary data.</text>
</comment>
<name>A0ABU4UMN9_9PSEU</name>
<dbReference type="RefSeq" id="WP_319973102.1">
    <property type="nucleotide sequence ID" value="NZ_JAXAVU010000001.1"/>
</dbReference>
<sequence length="210" mass="23559">MRLHPGETEAAGWRVVRLADVVRRLREEAPTGRPLLVAVDGRGGAGKSTLVERLRRIVARSEVVHTDDIAWNHAYFDWGDLLVENVLAPLHRGEPVTYRPAAWVEHDRPGAIQVGSGLDVVWIEGTGIIREQCAPWIDASIWIQGDLDEQERRLVVRDGDSAEQRRHVAAWLAEELPFLSRERPWRRATVVVAGTTTLDHDPESEIVVAV</sequence>
<evidence type="ECO:0008006" key="3">
    <source>
        <dbReference type="Google" id="ProtNLM"/>
    </source>
</evidence>
<keyword evidence="2" id="KW-1185">Reference proteome</keyword>
<dbReference type="EMBL" id="JAXAVU010000001">
    <property type="protein sequence ID" value="MDX8140753.1"/>
    <property type="molecule type" value="Genomic_DNA"/>
</dbReference>
<accession>A0ABU4UMN9</accession>
<evidence type="ECO:0000313" key="1">
    <source>
        <dbReference type="EMBL" id="MDX8140753.1"/>
    </source>
</evidence>
<gene>
    <name evidence="1" type="ORF">SK854_01425</name>
</gene>
<dbReference type="SUPFAM" id="SSF52540">
    <property type="entry name" value="P-loop containing nucleoside triphosphate hydrolases"/>
    <property type="match status" value="1"/>
</dbReference>
<reference evidence="1 2" key="1">
    <citation type="submission" date="2023-11" db="EMBL/GenBank/DDBJ databases">
        <title>Lentzea sokolovensis, sp. nov., Lentzea kristufkii, sp. nov., and Lentzea miocenensis, sp. nov., rare actinobacteria from Sokolov Coal Basin, Miocene lacustrine sediment, Czech Republic.</title>
        <authorList>
            <person name="Lara A."/>
            <person name="Kotroba L."/>
            <person name="Nouioui I."/>
            <person name="Neumann-Schaal M."/>
            <person name="Mast Y."/>
            <person name="Chronakova A."/>
        </authorList>
    </citation>
    <scope>NUCLEOTIDE SEQUENCE [LARGE SCALE GENOMIC DNA]</scope>
    <source>
        <strain evidence="1 2">BCCO 10_0061</strain>
    </source>
</reference>